<dbReference type="EMBL" id="MU853612">
    <property type="protein sequence ID" value="KAK4141412.1"/>
    <property type="molecule type" value="Genomic_DNA"/>
</dbReference>
<feature type="compositionally biased region" description="Low complexity" evidence="1">
    <location>
        <begin position="316"/>
        <end position="334"/>
    </location>
</feature>
<dbReference type="AlphaFoldDB" id="A0AAN6ZK48"/>
<name>A0AAN6ZK48_9PEZI</name>
<feature type="region of interest" description="Disordered" evidence="1">
    <location>
        <begin position="238"/>
        <end position="292"/>
    </location>
</feature>
<feature type="compositionally biased region" description="Basic and acidic residues" evidence="1">
    <location>
        <begin position="141"/>
        <end position="167"/>
    </location>
</feature>
<feature type="region of interest" description="Disordered" evidence="1">
    <location>
        <begin position="1"/>
        <end position="97"/>
    </location>
</feature>
<comment type="caution">
    <text evidence="2">The sequence shown here is derived from an EMBL/GenBank/DDBJ whole genome shotgun (WGS) entry which is preliminary data.</text>
</comment>
<dbReference type="RefSeq" id="XP_062634783.1">
    <property type="nucleotide sequence ID" value="XM_062781615.1"/>
</dbReference>
<reference evidence="2" key="2">
    <citation type="submission" date="2023-05" db="EMBL/GenBank/DDBJ databases">
        <authorList>
            <consortium name="Lawrence Berkeley National Laboratory"/>
            <person name="Steindorff A."/>
            <person name="Hensen N."/>
            <person name="Bonometti L."/>
            <person name="Westerberg I."/>
            <person name="Brannstrom I.O."/>
            <person name="Guillou S."/>
            <person name="Cros-Aarteil S."/>
            <person name="Calhoun S."/>
            <person name="Haridas S."/>
            <person name="Kuo A."/>
            <person name="Mondo S."/>
            <person name="Pangilinan J."/>
            <person name="Riley R."/>
            <person name="Labutti K."/>
            <person name="Andreopoulos B."/>
            <person name="Lipzen A."/>
            <person name="Chen C."/>
            <person name="Yanf M."/>
            <person name="Daum C."/>
            <person name="Ng V."/>
            <person name="Clum A."/>
            <person name="Ohm R."/>
            <person name="Martin F."/>
            <person name="Silar P."/>
            <person name="Natvig D."/>
            <person name="Lalanne C."/>
            <person name="Gautier V."/>
            <person name="Ament-Velasquez S.L."/>
            <person name="Kruys A."/>
            <person name="Hutchinson M.I."/>
            <person name="Powell A.J."/>
            <person name="Barry K."/>
            <person name="Miller A.N."/>
            <person name="Grigoriev I.V."/>
            <person name="Debuchy R."/>
            <person name="Gladieux P."/>
            <person name="Thoren M.H."/>
            <person name="Johannesson H."/>
        </authorList>
    </citation>
    <scope>NUCLEOTIDE SEQUENCE</scope>
    <source>
        <strain evidence="2">CBS 141.50</strain>
    </source>
</reference>
<feature type="compositionally biased region" description="Low complexity" evidence="1">
    <location>
        <begin position="29"/>
        <end position="91"/>
    </location>
</feature>
<proteinExistence type="predicted"/>
<reference evidence="2" key="1">
    <citation type="journal article" date="2023" name="Mol. Phylogenet. Evol.">
        <title>Genome-scale phylogeny and comparative genomics of the fungal order Sordariales.</title>
        <authorList>
            <person name="Hensen N."/>
            <person name="Bonometti L."/>
            <person name="Westerberg I."/>
            <person name="Brannstrom I.O."/>
            <person name="Guillou S."/>
            <person name="Cros-Aarteil S."/>
            <person name="Calhoun S."/>
            <person name="Haridas S."/>
            <person name="Kuo A."/>
            <person name="Mondo S."/>
            <person name="Pangilinan J."/>
            <person name="Riley R."/>
            <person name="LaButti K."/>
            <person name="Andreopoulos B."/>
            <person name="Lipzen A."/>
            <person name="Chen C."/>
            <person name="Yan M."/>
            <person name="Daum C."/>
            <person name="Ng V."/>
            <person name="Clum A."/>
            <person name="Steindorff A."/>
            <person name="Ohm R.A."/>
            <person name="Martin F."/>
            <person name="Silar P."/>
            <person name="Natvig D.O."/>
            <person name="Lalanne C."/>
            <person name="Gautier V."/>
            <person name="Ament-Velasquez S.L."/>
            <person name="Kruys A."/>
            <person name="Hutchinson M.I."/>
            <person name="Powell A.J."/>
            <person name="Barry K."/>
            <person name="Miller A.N."/>
            <person name="Grigoriev I.V."/>
            <person name="Debuchy R."/>
            <person name="Gladieux P."/>
            <person name="Hiltunen Thoren M."/>
            <person name="Johannesson H."/>
        </authorList>
    </citation>
    <scope>NUCLEOTIDE SEQUENCE</scope>
    <source>
        <strain evidence="2">CBS 141.50</strain>
    </source>
</reference>
<evidence type="ECO:0000313" key="2">
    <source>
        <dbReference type="EMBL" id="KAK4141412.1"/>
    </source>
</evidence>
<dbReference type="GeneID" id="87818228"/>
<gene>
    <name evidence="2" type="ORF">C8A04DRAFT_31043</name>
</gene>
<protein>
    <submittedName>
        <fullName evidence="2">Uncharacterized protein</fullName>
    </submittedName>
</protein>
<evidence type="ECO:0000256" key="1">
    <source>
        <dbReference type="SAM" id="MobiDB-lite"/>
    </source>
</evidence>
<evidence type="ECO:0000313" key="3">
    <source>
        <dbReference type="Proteomes" id="UP001302676"/>
    </source>
</evidence>
<dbReference type="Proteomes" id="UP001302676">
    <property type="component" value="Unassembled WGS sequence"/>
</dbReference>
<keyword evidence="3" id="KW-1185">Reference proteome</keyword>
<feature type="region of interest" description="Disordered" evidence="1">
    <location>
        <begin position="137"/>
        <end position="196"/>
    </location>
</feature>
<accession>A0AAN6ZK48</accession>
<feature type="region of interest" description="Disordered" evidence="1">
    <location>
        <begin position="315"/>
        <end position="334"/>
    </location>
</feature>
<sequence length="370" mass="40018">MPMYYSPPQTPTALTTKPRSPFLPRSRSHSFSHPSSSSSPSSSRSRNTSSSTGKSTNTRSSSSTSASNNTSTHSRSTSATTTSNTSTTSKSAHGHSKTPYIFLGSIAAASYLAHTYWPRGYPHGEKEDWELSGLARRARERRAAEKRAEKAQARAAERGRKVEREVAEGSQGRGKGRGRSASVGGGGGGGGRGEVCDCGYAGERGGRCEREGERGGMKEGQGQQREIVEEYYRSRPQRRVSFADTTAGPAAKRGPYGGAYGDEGYRARDAHAGTSSRRSRSHTREREHEGRYVEYHSVPKRYVLVDPADRWTTNPASWSSGSMSSSGSRAAASGYGFGHGEQKLVVGRQRRGSVGEKVVWDGGYDGKEWR</sequence>
<organism evidence="2 3">
    <name type="scientific">Dichotomopilus funicola</name>
    <dbReference type="NCBI Taxonomy" id="1934379"/>
    <lineage>
        <taxon>Eukaryota</taxon>
        <taxon>Fungi</taxon>
        <taxon>Dikarya</taxon>
        <taxon>Ascomycota</taxon>
        <taxon>Pezizomycotina</taxon>
        <taxon>Sordariomycetes</taxon>
        <taxon>Sordariomycetidae</taxon>
        <taxon>Sordariales</taxon>
        <taxon>Chaetomiaceae</taxon>
        <taxon>Dichotomopilus</taxon>
    </lineage>
</organism>
<feature type="compositionally biased region" description="Basic and acidic residues" evidence="1">
    <location>
        <begin position="282"/>
        <end position="292"/>
    </location>
</feature>
<feature type="compositionally biased region" description="Gly residues" evidence="1">
    <location>
        <begin position="183"/>
        <end position="193"/>
    </location>
</feature>